<name>A0A1N6R7U9_9BACI</name>
<keyword evidence="2" id="KW-0472">Membrane</keyword>
<feature type="region of interest" description="Disordered" evidence="1">
    <location>
        <begin position="49"/>
        <end position="73"/>
    </location>
</feature>
<dbReference type="Proteomes" id="UP000215545">
    <property type="component" value="Unassembled WGS sequence"/>
</dbReference>
<keyword evidence="2" id="KW-1133">Transmembrane helix</keyword>
<evidence type="ECO:0000313" key="6">
    <source>
        <dbReference type="Proteomes" id="UP000215545"/>
    </source>
</evidence>
<evidence type="ECO:0000313" key="5">
    <source>
        <dbReference type="Proteomes" id="UP000186385"/>
    </source>
</evidence>
<dbReference type="EMBL" id="FTLX01000002">
    <property type="protein sequence ID" value="SIQ24898.1"/>
    <property type="molecule type" value="Genomic_DNA"/>
</dbReference>
<proteinExistence type="predicted"/>
<organism evidence="4 5">
    <name type="scientific">Domibacillus enclensis</name>
    <dbReference type="NCBI Taxonomy" id="1017273"/>
    <lineage>
        <taxon>Bacteria</taxon>
        <taxon>Bacillati</taxon>
        <taxon>Bacillota</taxon>
        <taxon>Bacilli</taxon>
        <taxon>Bacillales</taxon>
        <taxon>Bacillaceae</taxon>
        <taxon>Domibacillus</taxon>
    </lineage>
</organism>
<dbReference type="RefSeq" id="WP_045852385.1">
    <property type="nucleotide sequence ID" value="NZ_FTLX01000002.1"/>
</dbReference>
<feature type="transmembrane region" description="Helical" evidence="2">
    <location>
        <begin position="27"/>
        <end position="42"/>
    </location>
</feature>
<protein>
    <submittedName>
        <fullName evidence="4">Uncharacterized protein</fullName>
    </submittedName>
</protein>
<keyword evidence="2" id="KW-0812">Transmembrane</keyword>
<evidence type="ECO:0000313" key="4">
    <source>
        <dbReference type="EMBL" id="SIQ24898.1"/>
    </source>
</evidence>
<reference evidence="4 5" key="1">
    <citation type="submission" date="2017-01" db="EMBL/GenBank/DDBJ databases">
        <authorList>
            <person name="Mah S.A."/>
            <person name="Swanson W.J."/>
            <person name="Moy G.W."/>
            <person name="Vacquier V.D."/>
        </authorList>
    </citation>
    <scope>NUCLEOTIDE SEQUENCE [LARGE SCALE GENOMIC DNA]</scope>
    <source>
        <strain evidence="4 5">NIO-1016</strain>
    </source>
</reference>
<gene>
    <name evidence="3" type="ORF">B1B05_04130</name>
    <name evidence="4" type="ORF">SAMN05443094_10238</name>
</gene>
<dbReference type="Proteomes" id="UP000186385">
    <property type="component" value="Unassembled WGS sequence"/>
</dbReference>
<dbReference type="OrthoDB" id="2917327at2"/>
<dbReference type="AlphaFoldDB" id="A0A1N6R7U9"/>
<evidence type="ECO:0000313" key="3">
    <source>
        <dbReference type="EMBL" id="OXS78974.1"/>
    </source>
</evidence>
<evidence type="ECO:0000256" key="2">
    <source>
        <dbReference type="SAM" id="Phobius"/>
    </source>
</evidence>
<dbReference type="EMBL" id="MWSK01000002">
    <property type="protein sequence ID" value="OXS78974.1"/>
    <property type="molecule type" value="Genomic_DNA"/>
</dbReference>
<evidence type="ECO:0000256" key="1">
    <source>
        <dbReference type="SAM" id="MobiDB-lite"/>
    </source>
</evidence>
<dbReference type="STRING" id="1017273.SAMN05443094_10238"/>
<reference evidence="3" key="3">
    <citation type="submission" date="2017-03" db="EMBL/GenBank/DDBJ databases">
        <authorList>
            <person name="Dastager S.G."/>
            <person name="Neurgaonkar P.S."/>
            <person name="Dharne M.S."/>
        </authorList>
    </citation>
    <scope>NUCLEOTIDE SEQUENCE</scope>
    <source>
        <strain evidence="3">DSM 25145</strain>
    </source>
</reference>
<reference evidence="6" key="2">
    <citation type="submission" date="2017-03" db="EMBL/GenBank/DDBJ databases">
        <title>Bacillus sp. V-88(T) DSM27956, whole genome shotgun sequencing project.</title>
        <authorList>
            <person name="Dastager S.G."/>
            <person name="Neurgaonkar P.S."/>
            <person name="Dharne M.S."/>
        </authorList>
    </citation>
    <scope>NUCLEOTIDE SEQUENCE [LARGE SCALE GENOMIC DNA]</scope>
    <source>
        <strain evidence="6">DSM 25145</strain>
    </source>
</reference>
<keyword evidence="6" id="KW-1185">Reference proteome</keyword>
<sequence length="73" mass="8322">MKQLLHYLIVALVSVGSYWLYMKQLGAIPFLLLSIFFFYKTFDELSGRAKKRREAKKTAPSPAPTGKKAEIIT</sequence>
<accession>A0A1N6R7U9</accession>